<comment type="caution">
    <text evidence="3">The sequence shown here is derived from an EMBL/GenBank/DDBJ whole genome shotgun (WGS) entry which is preliminary data.</text>
</comment>
<reference evidence="3" key="1">
    <citation type="submission" date="2018-05" db="EMBL/GenBank/DDBJ databases">
        <title>Draft genome of Mucuna pruriens seed.</title>
        <authorList>
            <person name="Nnadi N.E."/>
            <person name="Vos R."/>
            <person name="Hasami M.H."/>
            <person name="Devisetty U.K."/>
            <person name="Aguiy J.C."/>
        </authorList>
    </citation>
    <scope>NUCLEOTIDE SEQUENCE [LARGE SCALE GENOMIC DNA]</scope>
    <source>
        <strain evidence="3">JCA_2017</strain>
    </source>
</reference>
<feature type="domain" description="Retrotransposon gag" evidence="2">
    <location>
        <begin position="133"/>
        <end position="224"/>
    </location>
</feature>
<dbReference type="Gene3D" id="2.40.70.10">
    <property type="entry name" value="Acid Proteases"/>
    <property type="match status" value="1"/>
</dbReference>
<dbReference type="PANTHER" id="PTHR33223:SF3">
    <property type="match status" value="1"/>
</dbReference>
<dbReference type="CDD" id="cd00303">
    <property type="entry name" value="retropepsin_like"/>
    <property type="match status" value="1"/>
</dbReference>
<name>A0A371H309_MUCPR</name>
<evidence type="ECO:0000259" key="2">
    <source>
        <dbReference type="Pfam" id="PF03732"/>
    </source>
</evidence>
<sequence>MTRSSTNPLYIFDPEIELTLRRLRKIRNTTVDISNSLDPVINSDQSCTDHSVASTNIFSEPEQMENHDRTLKELATLDVPAQTYELKSGLIHLLPKFHGLAGEDQHKHLKEFHVVCSTMGPQGIPEDYIKMKAFPFSLDGAAKDWLYLQPALFNTWGDMKRTFLEKFFPASRTATIRKEICGIRQHTGETLHEYWERFNKLCATCPHHQISEQLLIQYFYEGLSMMDRSMIDAASGGALMDKTPVAARHLISNMASNTQQFGIRGPNPSRPVNEIGAASNQRMENQLTELTSLVRQLAVSQHHPAMAAKICGICTSVEHPTDLCPSLQETESGQTETPENSYSRKLTILEDLMKQLATSNLEFQQSVSSSNLQFQQNMTATIQDLKMQIGQLANTVSELQSAGSSSLPSQSILNPRGNANAVTLRSGKELPSLAQHQVPQPAEADSEAVADSQSHPQTTVPLPFPSRTVSARKPDSDDELLKMFRKVEINIPLLDAIKQIPKYAKFLKELCVHKRRKMKGSRELGGVVSSLTKNNPTVGISQVLPKKCRDPGIFSVPCTIGDCTFADAMLDLGASINVMPASTYRSLNFGDLEPTGMTIQLANRSIVQPLGVLEDVLVQVNELIFPADFY</sequence>
<proteinExistence type="predicted"/>
<feature type="compositionally biased region" description="Polar residues" evidence="1">
    <location>
        <begin position="451"/>
        <end position="460"/>
    </location>
</feature>
<dbReference type="Proteomes" id="UP000257109">
    <property type="component" value="Unassembled WGS sequence"/>
</dbReference>
<keyword evidence="4" id="KW-1185">Reference proteome</keyword>
<evidence type="ECO:0000313" key="4">
    <source>
        <dbReference type="Proteomes" id="UP000257109"/>
    </source>
</evidence>
<feature type="non-terminal residue" evidence="3">
    <location>
        <position position="630"/>
    </location>
</feature>
<feature type="non-terminal residue" evidence="3">
    <location>
        <position position="1"/>
    </location>
</feature>
<dbReference type="InterPro" id="IPR005162">
    <property type="entry name" value="Retrotrans_gag_dom"/>
</dbReference>
<dbReference type="AlphaFoldDB" id="A0A371H309"/>
<gene>
    <name evidence="3" type="ORF">CR513_20244</name>
</gene>
<accession>A0A371H309</accession>
<protein>
    <recommendedName>
        <fullName evidence="2">Retrotransposon gag domain-containing protein</fullName>
    </recommendedName>
</protein>
<evidence type="ECO:0000313" key="3">
    <source>
        <dbReference type="EMBL" id="RDX97033.1"/>
    </source>
</evidence>
<dbReference type="OrthoDB" id="1414696at2759"/>
<dbReference type="InterPro" id="IPR021109">
    <property type="entry name" value="Peptidase_aspartic_dom_sf"/>
</dbReference>
<evidence type="ECO:0000256" key="1">
    <source>
        <dbReference type="SAM" id="MobiDB-lite"/>
    </source>
</evidence>
<feature type="region of interest" description="Disordered" evidence="1">
    <location>
        <begin position="433"/>
        <end position="473"/>
    </location>
</feature>
<dbReference type="Pfam" id="PF03732">
    <property type="entry name" value="Retrotrans_gag"/>
    <property type="match status" value="1"/>
</dbReference>
<dbReference type="EMBL" id="QJKJ01003752">
    <property type="protein sequence ID" value="RDX97033.1"/>
    <property type="molecule type" value="Genomic_DNA"/>
</dbReference>
<dbReference type="PANTHER" id="PTHR33223">
    <property type="entry name" value="CCHC-TYPE DOMAIN-CONTAINING PROTEIN"/>
    <property type="match status" value="1"/>
</dbReference>
<organism evidence="3 4">
    <name type="scientific">Mucuna pruriens</name>
    <name type="common">Velvet bean</name>
    <name type="synonym">Dolichos pruriens</name>
    <dbReference type="NCBI Taxonomy" id="157652"/>
    <lineage>
        <taxon>Eukaryota</taxon>
        <taxon>Viridiplantae</taxon>
        <taxon>Streptophyta</taxon>
        <taxon>Embryophyta</taxon>
        <taxon>Tracheophyta</taxon>
        <taxon>Spermatophyta</taxon>
        <taxon>Magnoliopsida</taxon>
        <taxon>eudicotyledons</taxon>
        <taxon>Gunneridae</taxon>
        <taxon>Pentapetalae</taxon>
        <taxon>rosids</taxon>
        <taxon>fabids</taxon>
        <taxon>Fabales</taxon>
        <taxon>Fabaceae</taxon>
        <taxon>Papilionoideae</taxon>
        <taxon>50 kb inversion clade</taxon>
        <taxon>NPAAA clade</taxon>
        <taxon>indigoferoid/millettioid clade</taxon>
        <taxon>Phaseoleae</taxon>
        <taxon>Mucuna</taxon>
    </lineage>
</organism>